<accession>A0A0R1GFU9</accession>
<feature type="transmembrane region" description="Helical" evidence="1">
    <location>
        <begin position="186"/>
        <end position="204"/>
    </location>
</feature>
<proteinExistence type="predicted"/>
<name>A0A0R1GFU9_9LACO</name>
<keyword evidence="1" id="KW-1133">Transmembrane helix</keyword>
<keyword evidence="1" id="KW-0812">Transmembrane</keyword>
<feature type="transmembrane region" description="Helical" evidence="1">
    <location>
        <begin position="115"/>
        <end position="132"/>
    </location>
</feature>
<keyword evidence="3" id="KW-1185">Reference proteome</keyword>
<dbReference type="InterPro" id="IPR038750">
    <property type="entry name" value="YczE/YyaS-like"/>
</dbReference>
<feature type="transmembrane region" description="Helical" evidence="1">
    <location>
        <begin position="12"/>
        <end position="33"/>
    </location>
</feature>
<evidence type="ECO:0000313" key="3">
    <source>
        <dbReference type="Proteomes" id="UP000051461"/>
    </source>
</evidence>
<dbReference type="RefSeq" id="WP_057905579.1">
    <property type="nucleotide sequence ID" value="NZ_AZDA01000128.1"/>
</dbReference>
<protein>
    <recommendedName>
        <fullName evidence="4">Sugar specific permease</fullName>
    </recommendedName>
</protein>
<reference evidence="2 3" key="1">
    <citation type="journal article" date="2015" name="Genome Announc.">
        <title>Expanding the biotechnology potential of lactobacilli through comparative genomics of 213 strains and associated genera.</title>
        <authorList>
            <person name="Sun Z."/>
            <person name="Harris H.M."/>
            <person name="McCann A."/>
            <person name="Guo C."/>
            <person name="Argimon S."/>
            <person name="Zhang W."/>
            <person name="Yang X."/>
            <person name="Jeffery I.B."/>
            <person name="Cooney J.C."/>
            <person name="Kagawa T.F."/>
            <person name="Liu W."/>
            <person name="Song Y."/>
            <person name="Salvetti E."/>
            <person name="Wrobel A."/>
            <person name="Rasinkangas P."/>
            <person name="Parkhill J."/>
            <person name="Rea M.C."/>
            <person name="O'Sullivan O."/>
            <person name="Ritari J."/>
            <person name="Douillard F.P."/>
            <person name="Paul Ross R."/>
            <person name="Yang R."/>
            <person name="Briner A.E."/>
            <person name="Felis G.E."/>
            <person name="de Vos W.M."/>
            <person name="Barrangou R."/>
            <person name="Klaenhammer T.R."/>
            <person name="Caufield P.W."/>
            <person name="Cui Y."/>
            <person name="Zhang H."/>
            <person name="O'Toole P.W."/>
        </authorList>
    </citation>
    <scope>NUCLEOTIDE SEQUENCE [LARGE SCALE GENOMIC DNA]</scope>
    <source>
        <strain evidence="2 3">DSM 20003</strain>
    </source>
</reference>
<dbReference type="Pfam" id="PF19700">
    <property type="entry name" value="DUF6198"/>
    <property type="match status" value="1"/>
</dbReference>
<feature type="transmembrane region" description="Helical" evidence="1">
    <location>
        <begin position="153"/>
        <end position="180"/>
    </location>
</feature>
<dbReference type="PANTHER" id="PTHR40078:SF1">
    <property type="entry name" value="INTEGRAL MEMBRANE PROTEIN"/>
    <property type="match status" value="1"/>
</dbReference>
<organism evidence="2 3">
    <name type="scientific">Loigolactobacillus bifermentans DSM 20003</name>
    <dbReference type="NCBI Taxonomy" id="1423726"/>
    <lineage>
        <taxon>Bacteria</taxon>
        <taxon>Bacillati</taxon>
        <taxon>Bacillota</taxon>
        <taxon>Bacilli</taxon>
        <taxon>Lactobacillales</taxon>
        <taxon>Lactobacillaceae</taxon>
        <taxon>Loigolactobacillus</taxon>
    </lineage>
</organism>
<evidence type="ECO:0000313" key="2">
    <source>
        <dbReference type="EMBL" id="KRK32975.1"/>
    </source>
</evidence>
<keyword evidence="1" id="KW-0472">Membrane</keyword>
<dbReference type="EMBL" id="AZDA01000128">
    <property type="protein sequence ID" value="KRK32975.1"/>
    <property type="molecule type" value="Genomic_DNA"/>
</dbReference>
<feature type="transmembrane region" description="Helical" evidence="1">
    <location>
        <begin position="84"/>
        <end position="103"/>
    </location>
</feature>
<dbReference type="PATRIC" id="fig|1423726.3.peg.1562"/>
<feature type="transmembrane region" description="Helical" evidence="1">
    <location>
        <begin position="53"/>
        <end position="72"/>
    </location>
</feature>
<dbReference type="OrthoDB" id="3237813at2"/>
<evidence type="ECO:0000256" key="1">
    <source>
        <dbReference type="SAM" id="Phobius"/>
    </source>
</evidence>
<dbReference type="PANTHER" id="PTHR40078">
    <property type="entry name" value="INTEGRAL MEMBRANE PROTEIN-RELATED"/>
    <property type="match status" value="1"/>
</dbReference>
<dbReference type="Proteomes" id="UP000051461">
    <property type="component" value="Unassembled WGS sequence"/>
</dbReference>
<evidence type="ECO:0008006" key="4">
    <source>
        <dbReference type="Google" id="ProtNLM"/>
    </source>
</evidence>
<sequence>MFHLVDFKQRFYFLLIALFLLGAGNALAIATHLGSAVWTGTTVNLAHVFHAQLGNTLFVFGIAVTVLNQLLLGHFDRRRLISNILFTLPFSYLVAAFTVFWQWLGVGQLNLPVRLILDTLGIVIVGTGGSIYQRANLILHPTDDLAYIIRFKYLNGSATFGQWASYIPPLLLLVFCGFWLKRLDAIGYGTVVALLVQGSIVAWADHHIFTSLKQHVDVVAHR</sequence>
<dbReference type="STRING" id="1423726.FC07_GL001509"/>
<comment type="caution">
    <text evidence="2">The sequence shown here is derived from an EMBL/GenBank/DDBJ whole genome shotgun (WGS) entry which is preliminary data.</text>
</comment>
<gene>
    <name evidence="2" type="ORF">FC07_GL001509</name>
</gene>
<dbReference type="AlphaFoldDB" id="A0A0R1GFU9"/>